<dbReference type="AlphaFoldDB" id="A0A5A5TIF5"/>
<reference evidence="1 2" key="1">
    <citation type="submission" date="2019-01" db="EMBL/GenBank/DDBJ databases">
        <title>Draft genome sequence of Dictyobacter sp. Uno17.</title>
        <authorList>
            <person name="Wang C.M."/>
            <person name="Zheng Y."/>
            <person name="Sakai Y."/>
            <person name="Abe K."/>
            <person name="Yokota A."/>
            <person name="Yabe S."/>
        </authorList>
    </citation>
    <scope>NUCLEOTIDE SEQUENCE [LARGE SCALE GENOMIC DNA]</scope>
    <source>
        <strain evidence="1 2">Uno17</strain>
    </source>
</reference>
<organism evidence="1 2">
    <name type="scientific">Dictyobacter arantiisoli</name>
    <dbReference type="NCBI Taxonomy" id="2014874"/>
    <lineage>
        <taxon>Bacteria</taxon>
        <taxon>Bacillati</taxon>
        <taxon>Chloroflexota</taxon>
        <taxon>Ktedonobacteria</taxon>
        <taxon>Ktedonobacterales</taxon>
        <taxon>Dictyobacteraceae</taxon>
        <taxon>Dictyobacter</taxon>
    </lineage>
</organism>
<proteinExistence type="predicted"/>
<evidence type="ECO:0000313" key="2">
    <source>
        <dbReference type="Proteomes" id="UP000322530"/>
    </source>
</evidence>
<sequence length="50" mass="5473">MSGCGYSDCLIYGRVTAALILYGEDGVCIGLNGKWVKATWNSELQMWEVA</sequence>
<name>A0A5A5TIF5_9CHLR</name>
<protein>
    <submittedName>
        <fullName evidence="1">Uncharacterized protein</fullName>
    </submittedName>
</protein>
<dbReference type="Proteomes" id="UP000322530">
    <property type="component" value="Unassembled WGS sequence"/>
</dbReference>
<evidence type="ECO:0000313" key="1">
    <source>
        <dbReference type="EMBL" id="GCF10896.1"/>
    </source>
</evidence>
<gene>
    <name evidence="1" type="ORF">KDI_44600</name>
</gene>
<dbReference type="EMBL" id="BIXY01000086">
    <property type="protein sequence ID" value="GCF10896.1"/>
    <property type="molecule type" value="Genomic_DNA"/>
</dbReference>
<keyword evidence="2" id="KW-1185">Reference proteome</keyword>
<accession>A0A5A5TIF5</accession>
<comment type="caution">
    <text evidence="1">The sequence shown here is derived from an EMBL/GenBank/DDBJ whole genome shotgun (WGS) entry which is preliminary data.</text>
</comment>